<keyword evidence="4" id="KW-0805">Transcription regulation</keyword>
<protein>
    <recommendedName>
        <fullName evidence="8">Zn(2)-C6 fungal-type domain-containing protein</fullName>
    </recommendedName>
</protein>
<organism evidence="9 10">
    <name type="scientific">Cladophialophora immunda</name>
    <dbReference type="NCBI Taxonomy" id="569365"/>
    <lineage>
        <taxon>Eukaryota</taxon>
        <taxon>Fungi</taxon>
        <taxon>Dikarya</taxon>
        <taxon>Ascomycota</taxon>
        <taxon>Pezizomycotina</taxon>
        <taxon>Eurotiomycetes</taxon>
        <taxon>Chaetothyriomycetidae</taxon>
        <taxon>Chaetothyriales</taxon>
        <taxon>Herpotrichiellaceae</taxon>
        <taxon>Cladophialophora</taxon>
    </lineage>
</organism>
<dbReference type="Pfam" id="PF04082">
    <property type="entry name" value="Fungal_trans"/>
    <property type="match status" value="1"/>
</dbReference>
<dbReference type="InterPro" id="IPR036864">
    <property type="entry name" value="Zn2-C6_fun-type_DNA-bd_sf"/>
</dbReference>
<evidence type="ECO:0000256" key="3">
    <source>
        <dbReference type="ARBA" id="ARBA00022833"/>
    </source>
</evidence>
<dbReference type="AlphaFoldDB" id="A0A0D2DHL1"/>
<keyword evidence="7" id="KW-0539">Nucleus</keyword>
<dbReference type="GO" id="GO:0005634">
    <property type="term" value="C:nucleus"/>
    <property type="evidence" value="ECO:0007669"/>
    <property type="project" value="UniProtKB-SubCell"/>
</dbReference>
<dbReference type="PROSITE" id="PS50048">
    <property type="entry name" value="ZN2_CY6_FUNGAL_2"/>
    <property type="match status" value="1"/>
</dbReference>
<dbReference type="GO" id="GO:0000981">
    <property type="term" value="F:DNA-binding transcription factor activity, RNA polymerase II-specific"/>
    <property type="evidence" value="ECO:0007669"/>
    <property type="project" value="InterPro"/>
</dbReference>
<dbReference type="SUPFAM" id="SSF57701">
    <property type="entry name" value="Zn2/Cys6 DNA-binding domain"/>
    <property type="match status" value="1"/>
</dbReference>
<evidence type="ECO:0000256" key="5">
    <source>
        <dbReference type="ARBA" id="ARBA00023125"/>
    </source>
</evidence>
<dbReference type="InterPro" id="IPR001138">
    <property type="entry name" value="Zn2Cys6_DnaBD"/>
</dbReference>
<name>A0A0D2DHL1_9EURO</name>
<comment type="subcellular location">
    <subcellularLocation>
        <location evidence="1">Nucleus</location>
    </subcellularLocation>
</comment>
<dbReference type="GO" id="GO:0043565">
    <property type="term" value="F:sequence-specific DNA binding"/>
    <property type="evidence" value="ECO:0007669"/>
    <property type="project" value="TreeGrafter"/>
</dbReference>
<accession>A0A0D2DHL1</accession>
<keyword evidence="5" id="KW-0238">DNA-binding</keyword>
<dbReference type="GeneID" id="27341144"/>
<evidence type="ECO:0000259" key="8">
    <source>
        <dbReference type="PROSITE" id="PS50048"/>
    </source>
</evidence>
<evidence type="ECO:0000313" key="10">
    <source>
        <dbReference type="Proteomes" id="UP000054466"/>
    </source>
</evidence>
<dbReference type="HOGENOM" id="CLU_013962_0_0_1"/>
<dbReference type="RefSeq" id="XP_016255460.1">
    <property type="nucleotide sequence ID" value="XM_016388532.1"/>
</dbReference>
<proteinExistence type="predicted"/>
<dbReference type="STRING" id="569365.A0A0D2DHL1"/>
<evidence type="ECO:0000313" key="9">
    <source>
        <dbReference type="EMBL" id="KIW35244.1"/>
    </source>
</evidence>
<keyword evidence="2" id="KW-0479">Metal-binding</keyword>
<keyword evidence="10" id="KW-1185">Reference proteome</keyword>
<dbReference type="GO" id="GO:0045944">
    <property type="term" value="P:positive regulation of transcription by RNA polymerase II"/>
    <property type="evidence" value="ECO:0007669"/>
    <property type="project" value="TreeGrafter"/>
</dbReference>
<dbReference type="Proteomes" id="UP000054466">
    <property type="component" value="Unassembled WGS sequence"/>
</dbReference>
<dbReference type="Gene3D" id="4.10.240.10">
    <property type="entry name" value="Zn(2)-C6 fungal-type DNA-binding domain"/>
    <property type="match status" value="1"/>
</dbReference>
<dbReference type="InterPro" id="IPR052202">
    <property type="entry name" value="Yeast_MetPath_Reg"/>
</dbReference>
<reference evidence="9 10" key="1">
    <citation type="submission" date="2015-01" db="EMBL/GenBank/DDBJ databases">
        <title>The Genome Sequence of Cladophialophora immunda CBS83496.</title>
        <authorList>
            <consortium name="The Broad Institute Genomics Platform"/>
            <person name="Cuomo C."/>
            <person name="de Hoog S."/>
            <person name="Gorbushina A."/>
            <person name="Stielow B."/>
            <person name="Teixiera M."/>
            <person name="Abouelleil A."/>
            <person name="Chapman S.B."/>
            <person name="Priest M."/>
            <person name="Young S.K."/>
            <person name="Wortman J."/>
            <person name="Nusbaum C."/>
            <person name="Birren B."/>
        </authorList>
    </citation>
    <scope>NUCLEOTIDE SEQUENCE [LARGE SCALE GENOMIC DNA]</scope>
    <source>
        <strain evidence="9 10">CBS 83496</strain>
    </source>
</reference>
<dbReference type="SMART" id="SM00906">
    <property type="entry name" value="Fungal_trans"/>
    <property type="match status" value="1"/>
</dbReference>
<gene>
    <name evidence="9" type="ORF">PV07_01950</name>
</gene>
<sequence length="654" mass="74034">MEDLLLRWPGRLESNRAHRRVTSVCSRCRRRKIKCDFQLPSCSACKKASVDCKGYDVGLEREVPRSIVRYLEGRMAELEVELDQLRKDVRVRAMPNGSYEQVTLATTLAAAMLEVVSPNLSHSTSWPIFSAFHLSPSSLPMPLKAHFSSSGWPTEEQLGGNLKIPKEPTRPTKLMRLSEVPRNAADVMIKTFTEHHLPQYPSISETTLSDSYEACYGSAENASSFERFITYMALAISAKTLAWKSEKFAFSTSLAFWNLAKEELKDPSCNYTPVTRLQVTLLLAHYALTNPSAANLWYCVGDAARLCIQFGYHREPAPNANVDLVELESRRRLFWTTYGLERALSSYLRLPFLINEDVITTQYPSVLPDSCIRPDGLFPGPQKKAAALHMWQYRRLESEVFRVLFLQEDVFPLMTLQEWMDDISVRVTNWHRKATTDFAPEDKIESRDVHLNFLKGRLHRPTPRNPFPSQASRLLYIDTALQISQDFRSQKRQGRLYYPWFAVHILFESAVVMLDTAWSCADWLPSKLDIGPVVNGIRSFSSVLMDTATLWPAAGHCANAIENLAKPVLGRLEATAAGLDPGPSDEGVASLLADYLFPDPDLKPTLVSNDMTLPLAWEQVDEVEADVDFDWSAYQDLPGLVDPFPFDFQDSNDF</sequence>
<evidence type="ECO:0000256" key="6">
    <source>
        <dbReference type="ARBA" id="ARBA00023163"/>
    </source>
</evidence>
<dbReference type="Pfam" id="PF00172">
    <property type="entry name" value="Zn_clus"/>
    <property type="match status" value="1"/>
</dbReference>
<evidence type="ECO:0000256" key="2">
    <source>
        <dbReference type="ARBA" id="ARBA00022723"/>
    </source>
</evidence>
<dbReference type="CDD" id="cd00067">
    <property type="entry name" value="GAL4"/>
    <property type="match status" value="1"/>
</dbReference>
<dbReference type="GO" id="GO:0006351">
    <property type="term" value="P:DNA-templated transcription"/>
    <property type="evidence" value="ECO:0007669"/>
    <property type="project" value="InterPro"/>
</dbReference>
<evidence type="ECO:0000256" key="1">
    <source>
        <dbReference type="ARBA" id="ARBA00004123"/>
    </source>
</evidence>
<dbReference type="SMART" id="SM00066">
    <property type="entry name" value="GAL4"/>
    <property type="match status" value="1"/>
</dbReference>
<evidence type="ECO:0000256" key="7">
    <source>
        <dbReference type="ARBA" id="ARBA00023242"/>
    </source>
</evidence>
<dbReference type="PROSITE" id="PS00463">
    <property type="entry name" value="ZN2_CY6_FUNGAL_1"/>
    <property type="match status" value="1"/>
</dbReference>
<feature type="domain" description="Zn(2)-C6 fungal-type" evidence="8">
    <location>
        <begin position="24"/>
        <end position="52"/>
    </location>
</feature>
<dbReference type="OrthoDB" id="25921at2759"/>
<dbReference type="VEuPathDB" id="FungiDB:PV07_01950"/>
<dbReference type="InterPro" id="IPR007219">
    <property type="entry name" value="XnlR_reg_dom"/>
</dbReference>
<keyword evidence="6" id="KW-0804">Transcription</keyword>
<keyword evidence="3" id="KW-0862">Zinc</keyword>
<dbReference type="PANTHER" id="PTHR47782">
    <property type="entry name" value="ZN(II)2CYS6 TRANSCRIPTION FACTOR (EUROFUNG)-RELATED"/>
    <property type="match status" value="1"/>
</dbReference>
<dbReference type="CDD" id="cd12148">
    <property type="entry name" value="fungal_TF_MHR"/>
    <property type="match status" value="1"/>
</dbReference>
<evidence type="ECO:0000256" key="4">
    <source>
        <dbReference type="ARBA" id="ARBA00023015"/>
    </source>
</evidence>
<dbReference type="GO" id="GO:0008270">
    <property type="term" value="F:zinc ion binding"/>
    <property type="evidence" value="ECO:0007669"/>
    <property type="project" value="InterPro"/>
</dbReference>
<dbReference type="PANTHER" id="PTHR47782:SF1">
    <property type="entry name" value="PYRIMIDINE PATHWAY REGULATORY PROTEIN 1"/>
    <property type="match status" value="1"/>
</dbReference>
<dbReference type="EMBL" id="KN847040">
    <property type="protein sequence ID" value="KIW35244.1"/>
    <property type="molecule type" value="Genomic_DNA"/>
</dbReference>